<dbReference type="InterPro" id="IPR025877">
    <property type="entry name" value="MobA-like_NTP_Trfase"/>
</dbReference>
<dbReference type="GO" id="GO:0006777">
    <property type="term" value="P:Mo-molybdopterin cofactor biosynthetic process"/>
    <property type="evidence" value="ECO:0007669"/>
    <property type="project" value="UniProtKB-KW"/>
</dbReference>
<evidence type="ECO:0000256" key="1">
    <source>
        <dbReference type="ARBA" id="ARBA00022490"/>
    </source>
</evidence>
<dbReference type="Gene3D" id="3.90.550.10">
    <property type="entry name" value="Spore Coat Polysaccharide Biosynthesis Protein SpsA, Chain A"/>
    <property type="match status" value="1"/>
</dbReference>
<dbReference type="GO" id="GO:0046872">
    <property type="term" value="F:metal ion binding"/>
    <property type="evidence" value="ECO:0007669"/>
    <property type="project" value="UniProtKB-KW"/>
</dbReference>
<keyword evidence="9" id="KW-0548">Nucleotidyltransferase</keyword>
<dbReference type="PANTHER" id="PTHR19136:SF81">
    <property type="entry name" value="MOLYBDENUM COFACTOR GUANYLYLTRANSFERASE"/>
    <property type="match status" value="1"/>
</dbReference>
<evidence type="ECO:0000256" key="3">
    <source>
        <dbReference type="ARBA" id="ARBA00022723"/>
    </source>
</evidence>
<dbReference type="InterPro" id="IPR013482">
    <property type="entry name" value="Molybde_CF_guanTrfase"/>
</dbReference>
<dbReference type="SUPFAM" id="SSF53448">
    <property type="entry name" value="Nucleotide-diphospho-sugar transferases"/>
    <property type="match status" value="1"/>
</dbReference>
<protein>
    <submittedName>
        <fullName evidence="9">Molybdopterin-guanine dinucleotide biosynthesis protein A</fullName>
        <ecNumber evidence="9">2.7.7.77</ecNumber>
    </submittedName>
</protein>
<evidence type="ECO:0000313" key="10">
    <source>
        <dbReference type="Proteomes" id="UP000548978"/>
    </source>
</evidence>
<keyword evidence="5" id="KW-0460">Magnesium</keyword>
<keyword evidence="10" id="KW-1185">Reference proteome</keyword>
<keyword evidence="4" id="KW-0547">Nucleotide-binding</keyword>
<reference evidence="9 10" key="1">
    <citation type="submission" date="2020-08" db="EMBL/GenBank/DDBJ databases">
        <title>Genomic Encyclopedia of Type Strains, Phase IV (KMG-IV): sequencing the most valuable type-strain genomes for metagenomic binning, comparative biology and taxonomic classification.</title>
        <authorList>
            <person name="Goeker M."/>
        </authorList>
    </citation>
    <scope>NUCLEOTIDE SEQUENCE [LARGE SCALE GENOMIC DNA]</scope>
    <source>
        <strain evidence="9 10">DSM 24448</strain>
    </source>
</reference>
<accession>A0A7W9A1G3</accession>
<dbReference type="GO" id="GO:0061603">
    <property type="term" value="F:molybdenum cofactor guanylyltransferase activity"/>
    <property type="evidence" value="ECO:0007669"/>
    <property type="project" value="UniProtKB-EC"/>
</dbReference>
<name>A0A7W9A1G3_9CAUL</name>
<keyword evidence="1" id="KW-0963">Cytoplasm</keyword>
<dbReference type="InterPro" id="IPR029044">
    <property type="entry name" value="Nucleotide-diphossugar_trans"/>
</dbReference>
<keyword evidence="3" id="KW-0479">Metal-binding</keyword>
<evidence type="ECO:0000313" key="9">
    <source>
        <dbReference type="EMBL" id="MBB5659415.1"/>
    </source>
</evidence>
<evidence type="ECO:0000259" key="8">
    <source>
        <dbReference type="Pfam" id="PF12804"/>
    </source>
</evidence>
<dbReference type="PANTHER" id="PTHR19136">
    <property type="entry name" value="MOLYBDENUM COFACTOR GUANYLYLTRANSFERASE"/>
    <property type="match status" value="1"/>
</dbReference>
<evidence type="ECO:0000256" key="7">
    <source>
        <dbReference type="ARBA" id="ARBA00023150"/>
    </source>
</evidence>
<proteinExistence type="predicted"/>
<dbReference type="Proteomes" id="UP000548978">
    <property type="component" value="Unassembled WGS sequence"/>
</dbReference>
<sequence length="156" mass="16118">MNDTAAPCIMVARSPQQVEGFAGTVVLDEPGIDGPLAGLLSALNWAAEAGADRVLTLPCDMPFLPADLLARLEQALAPDVDVALAASDGRLHPICALWRTAVVPTLVQRAGAGQLSLRGLAEAVGCVAVDWPVEEGDPFININTAEDLAAAEAALR</sequence>
<dbReference type="EC" id="2.7.7.77" evidence="9"/>
<evidence type="ECO:0000256" key="4">
    <source>
        <dbReference type="ARBA" id="ARBA00022741"/>
    </source>
</evidence>
<evidence type="ECO:0000256" key="2">
    <source>
        <dbReference type="ARBA" id="ARBA00022679"/>
    </source>
</evidence>
<gene>
    <name evidence="9" type="ORF">FHS65_000133</name>
</gene>
<dbReference type="EMBL" id="JACIJB010000001">
    <property type="protein sequence ID" value="MBB5659415.1"/>
    <property type="molecule type" value="Genomic_DNA"/>
</dbReference>
<keyword evidence="2 9" id="KW-0808">Transferase</keyword>
<evidence type="ECO:0000256" key="5">
    <source>
        <dbReference type="ARBA" id="ARBA00022842"/>
    </source>
</evidence>
<keyword evidence="7" id="KW-0501">Molybdenum cofactor biosynthesis</keyword>
<dbReference type="GO" id="GO:0005525">
    <property type="term" value="F:GTP binding"/>
    <property type="evidence" value="ECO:0007669"/>
    <property type="project" value="UniProtKB-KW"/>
</dbReference>
<feature type="domain" description="MobA-like NTP transferase" evidence="8">
    <location>
        <begin position="6"/>
        <end position="113"/>
    </location>
</feature>
<dbReference type="Pfam" id="PF12804">
    <property type="entry name" value="NTP_transf_3"/>
    <property type="match status" value="1"/>
</dbReference>
<keyword evidence="6" id="KW-0342">GTP-binding</keyword>
<dbReference type="AlphaFoldDB" id="A0A7W9A1G3"/>
<dbReference type="CDD" id="cd02503">
    <property type="entry name" value="MobA"/>
    <property type="match status" value="1"/>
</dbReference>
<organism evidence="9 10">
    <name type="scientific">Brevundimonas halotolerans</name>
    <dbReference type="NCBI Taxonomy" id="69670"/>
    <lineage>
        <taxon>Bacteria</taxon>
        <taxon>Pseudomonadati</taxon>
        <taxon>Pseudomonadota</taxon>
        <taxon>Alphaproteobacteria</taxon>
        <taxon>Caulobacterales</taxon>
        <taxon>Caulobacteraceae</taxon>
        <taxon>Brevundimonas</taxon>
    </lineage>
</organism>
<comment type="caution">
    <text evidence="9">The sequence shown here is derived from an EMBL/GenBank/DDBJ whole genome shotgun (WGS) entry which is preliminary data.</text>
</comment>
<evidence type="ECO:0000256" key="6">
    <source>
        <dbReference type="ARBA" id="ARBA00023134"/>
    </source>
</evidence>